<keyword evidence="3" id="KW-1185">Reference proteome</keyword>
<sequence length="61" mass="7143">MSNRKVWLYIIGFIVIILAAVILRVFFEIKGNVALLIFIILILGWGSLFQRELIKLVNRRK</sequence>
<dbReference type="KEGG" id="ckn:Calkro_1320"/>
<evidence type="ECO:0000313" key="3">
    <source>
        <dbReference type="Proteomes" id="UP000006835"/>
    </source>
</evidence>
<evidence type="ECO:0000256" key="1">
    <source>
        <dbReference type="SAM" id="Phobius"/>
    </source>
</evidence>
<keyword evidence="1" id="KW-0812">Transmembrane</keyword>
<reference key="1">
    <citation type="submission" date="2010-11" db="EMBL/GenBank/DDBJ databases">
        <title>Complete sequence of Caldicellulosiruptor kronotskyensis 2002.</title>
        <authorList>
            <consortium name="US DOE Joint Genome Institute"/>
            <person name="Lucas S."/>
            <person name="Copeland A."/>
            <person name="Lapidus A."/>
            <person name="Cheng J.-F."/>
            <person name="Bruce D."/>
            <person name="Goodwin L."/>
            <person name="Pitluck S."/>
            <person name="Davenport K."/>
            <person name="Detter J.C."/>
            <person name="Han C."/>
            <person name="Tapia R."/>
            <person name="Land M."/>
            <person name="Hauser L."/>
            <person name="Jeffries C."/>
            <person name="Kyrpides N."/>
            <person name="Ivanova N."/>
            <person name="Mikhailova N."/>
            <person name="Blumer-Schuette S.E."/>
            <person name="Kelly R.M."/>
            <person name="Woyke T."/>
        </authorList>
    </citation>
    <scope>NUCLEOTIDE SEQUENCE</scope>
    <source>
        <strain>2002</strain>
    </source>
</reference>
<proteinExistence type="predicted"/>
<keyword evidence="1" id="KW-1133">Transmembrane helix</keyword>
<gene>
    <name evidence="2" type="ordered locus">Calkro_1320</name>
</gene>
<accession>E4SBQ7</accession>
<dbReference type="RefSeq" id="WP_013430291.1">
    <property type="nucleotide sequence ID" value="NC_014720.1"/>
</dbReference>
<organism evidence="2 3">
    <name type="scientific">Caldicellulosiruptor kronotskyensis (strain DSM 18902 / VKM B-2412 / 2002)</name>
    <dbReference type="NCBI Taxonomy" id="632348"/>
    <lineage>
        <taxon>Bacteria</taxon>
        <taxon>Bacillati</taxon>
        <taxon>Bacillota</taxon>
        <taxon>Bacillota incertae sedis</taxon>
        <taxon>Caldicellulosiruptorales</taxon>
        <taxon>Caldicellulosiruptoraceae</taxon>
        <taxon>Caldicellulosiruptor</taxon>
    </lineage>
</organism>
<keyword evidence="1" id="KW-0472">Membrane</keyword>
<dbReference type="EMBL" id="CP002330">
    <property type="protein sequence ID" value="ADQ46180.1"/>
    <property type="molecule type" value="Genomic_DNA"/>
</dbReference>
<name>E4SBQ7_CALK2</name>
<protein>
    <submittedName>
        <fullName evidence="2">Uncharacterized protein</fullName>
    </submittedName>
</protein>
<feature type="transmembrane region" description="Helical" evidence="1">
    <location>
        <begin position="7"/>
        <end position="27"/>
    </location>
</feature>
<dbReference type="AlphaFoldDB" id="E4SBQ7"/>
<reference evidence="2 3" key="2">
    <citation type="journal article" date="2011" name="J. Bacteriol.">
        <title>Complete genome sequences for the anaerobic, extremely thermophilic plant biomass-degrading bacteria Caldicellulosiruptor hydrothermalis, Caldicellulosiruptor kristjanssonii, Caldicellulosiruptor kronotskyensis, Caldicellulosiruptor owensenis, and Caldicellulosiruptor lactoaceticus.</title>
        <authorList>
            <person name="Blumer-Schuette S.E."/>
            <person name="Ozdemir I."/>
            <person name="Mistry D."/>
            <person name="Lucas S."/>
            <person name="Lapidus A."/>
            <person name="Cheng J.F."/>
            <person name="Goodwin L.A."/>
            <person name="Pitluck S."/>
            <person name="Land M.L."/>
            <person name="Hauser L.J."/>
            <person name="Woyke T."/>
            <person name="Mikhailova N."/>
            <person name="Pati A."/>
            <person name="Kyrpides N.C."/>
            <person name="Ivanova N."/>
            <person name="Detter J.C."/>
            <person name="Walston-Davenport K."/>
            <person name="Han S."/>
            <person name="Adams M.W."/>
            <person name="Kelly R.M."/>
        </authorList>
    </citation>
    <scope>NUCLEOTIDE SEQUENCE [LARGE SCALE GENOMIC DNA]</scope>
    <source>
        <strain evidence="3">DSM 18902 / VKM B-2412 / 2002</strain>
    </source>
</reference>
<evidence type="ECO:0000313" key="2">
    <source>
        <dbReference type="EMBL" id="ADQ46180.1"/>
    </source>
</evidence>
<dbReference type="HOGENOM" id="CLU_2895487_0_0_9"/>
<dbReference type="Proteomes" id="UP000006835">
    <property type="component" value="Chromosome"/>
</dbReference>
<feature type="transmembrane region" description="Helical" evidence="1">
    <location>
        <begin position="33"/>
        <end position="54"/>
    </location>
</feature>